<dbReference type="RefSeq" id="WP_273638919.1">
    <property type="nucleotide sequence ID" value="NZ_JAQQXP010000001.1"/>
</dbReference>
<evidence type="ECO:0000256" key="1">
    <source>
        <dbReference type="SAM" id="SignalP"/>
    </source>
</evidence>
<dbReference type="Proteomes" id="UP001218788">
    <property type="component" value="Unassembled WGS sequence"/>
</dbReference>
<organism evidence="2 3">
    <name type="scientific">Alteromonas gilva</name>
    <dbReference type="NCBI Taxonomy" id="2987522"/>
    <lineage>
        <taxon>Bacteria</taxon>
        <taxon>Pseudomonadati</taxon>
        <taxon>Pseudomonadota</taxon>
        <taxon>Gammaproteobacteria</taxon>
        <taxon>Alteromonadales</taxon>
        <taxon>Alteromonadaceae</taxon>
        <taxon>Alteromonas/Salinimonas group</taxon>
        <taxon>Alteromonas</taxon>
    </lineage>
</organism>
<comment type="caution">
    <text evidence="2">The sequence shown here is derived from an EMBL/GenBank/DDBJ whole genome shotgun (WGS) entry which is preliminary data.</text>
</comment>
<dbReference type="EMBL" id="JAQQXP010000001">
    <property type="protein sequence ID" value="MDC8830160.1"/>
    <property type="molecule type" value="Genomic_DNA"/>
</dbReference>
<feature type="chain" id="PRO_5045368567" evidence="1">
    <location>
        <begin position="31"/>
        <end position="114"/>
    </location>
</feature>
<reference evidence="2 3" key="1">
    <citation type="submission" date="2022-10" db="EMBL/GenBank/DDBJ databases">
        <title>Alteromonas sp. chi3 Genome sequencing.</title>
        <authorList>
            <person name="Park S."/>
        </authorList>
    </citation>
    <scope>NUCLEOTIDE SEQUENCE [LARGE SCALE GENOMIC DNA]</scope>
    <source>
        <strain evidence="3">chi3</strain>
    </source>
</reference>
<dbReference type="Pfam" id="PF12514">
    <property type="entry name" value="DUF3718"/>
    <property type="match status" value="1"/>
</dbReference>
<proteinExistence type="predicted"/>
<dbReference type="InterPro" id="IPR022193">
    <property type="entry name" value="DUF3718"/>
</dbReference>
<feature type="signal peptide" evidence="1">
    <location>
        <begin position="1"/>
        <end position="30"/>
    </location>
</feature>
<keyword evidence="3" id="KW-1185">Reference proteome</keyword>
<evidence type="ECO:0000313" key="2">
    <source>
        <dbReference type="EMBL" id="MDC8830160.1"/>
    </source>
</evidence>
<protein>
    <submittedName>
        <fullName evidence="2">DUF3718 domain-containing protein</fullName>
    </submittedName>
</protein>
<sequence length="114" mass="12435">MQVINRIVRSAVVVGFGSVMALSSASAVQAAPLSKDMEDKLVAVCQAIKDDNRLALRRAVDRSGVKYTQLARGLVCDGMDMYSFAMHHGADKTGSIIAERTRLDEQYKGMMARL</sequence>
<accession>A0ABT5KZG0</accession>
<gene>
    <name evidence="2" type="ORF">OIK42_05225</name>
</gene>
<evidence type="ECO:0000313" key="3">
    <source>
        <dbReference type="Proteomes" id="UP001218788"/>
    </source>
</evidence>
<keyword evidence="1" id="KW-0732">Signal</keyword>
<name>A0ABT5KZG0_9ALTE</name>